<sequence length="110" mass="11945">MNPSLSSLEMQIWAVRHIPRFRTKPIAKISIPLSDLLQVRTNTCSLTITYPKKSAGQLCQLYVTAAQITQQQEQEHVQSEVANVIANPMGSAPQAITLIGDAAVSDGQSV</sequence>
<organism evidence="1 2">
    <name type="scientific">Auriscalpium vulgare</name>
    <dbReference type="NCBI Taxonomy" id="40419"/>
    <lineage>
        <taxon>Eukaryota</taxon>
        <taxon>Fungi</taxon>
        <taxon>Dikarya</taxon>
        <taxon>Basidiomycota</taxon>
        <taxon>Agaricomycotina</taxon>
        <taxon>Agaricomycetes</taxon>
        <taxon>Russulales</taxon>
        <taxon>Auriscalpiaceae</taxon>
        <taxon>Auriscalpium</taxon>
    </lineage>
</organism>
<comment type="caution">
    <text evidence="1">The sequence shown here is derived from an EMBL/GenBank/DDBJ whole genome shotgun (WGS) entry which is preliminary data.</text>
</comment>
<accession>A0ACB8RRW5</accession>
<evidence type="ECO:0000313" key="1">
    <source>
        <dbReference type="EMBL" id="KAI0046238.1"/>
    </source>
</evidence>
<gene>
    <name evidence="1" type="ORF">FA95DRAFT_1560270</name>
</gene>
<reference evidence="1" key="2">
    <citation type="journal article" date="2022" name="New Phytol.">
        <title>Evolutionary transition to the ectomycorrhizal habit in the genomes of a hyperdiverse lineage of mushroom-forming fungi.</title>
        <authorList>
            <person name="Looney B."/>
            <person name="Miyauchi S."/>
            <person name="Morin E."/>
            <person name="Drula E."/>
            <person name="Courty P.E."/>
            <person name="Kohler A."/>
            <person name="Kuo A."/>
            <person name="LaButti K."/>
            <person name="Pangilinan J."/>
            <person name="Lipzen A."/>
            <person name="Riley R."/>
            <person name="Andreopoulos W."/>
            <person name="He G."/>
            <person name="Johnson J."/>
            <person name="Nolan M."/>
            <person name="Tritt A."/>
            <person name="Barry K.W."/>
            <person name="Grigoriev I.V."/>
            <person name="Nagy L.G."/>
            <person name="Hibbett D."/>
            <person name="Henrissat B."/>
            <person name="Matheny P.B."/>
            <person name="Labbe J."/>
            <person name="Martin F.M."/>
        </authorList>
    </citation>
    <scope>NUCLEOTIDE SEQUENCE</scope>
    <source>
        <strain evidence="1">FP105234-sp</strain>
    </source>
</reference>
<proteinExistence type="predicted"/>
<protein>
    <submittedName>
        <fullName evidence="1">Uncharacterized protein</fullName>
    </submittedName>
</protein>
<dbReference type="EMBL" id="MU275930">
    <property type="protein sequence ID" value="KAI0046238.1"/>
    <property type="molecule type" value="Genomic_DNA"/>
</dbReference>
<name>A0ACB8RRW5_9AGAM</name>
<reference evidence="1" key="1">
    <citation type="submission" date="2021-02" db="EMBL/GenBank/DDBJ databases">
        <authorList>
            <consortium name="DOE Joint Genome Institute"/>
            <person name="Ahrendt S."/>
            <person name="Looney B.P."/>
            <person name="Miyauchi S."/>
            <person name="Morin E."/>
            <person name="Drula E."/>
            <person name="Courty P.E."/>
            <person name="Chicoki N."/>
            <person name="Fauchery L."/>
            <person name="Kohler A."/>
            <person name="Kuo A."/>
            <person name="Labutti K."/>
            <person name="Pangilinan J."/>
            <person name="Lipzen A."/>
            <person name="Riley R."/>
            <person name="Andreopoulos W."/>
            <person name="He G."/>
            <person name="Johnson J."/>
            <person name="Barry K.W."/>
            <person name="Grigoriev I.V."/>
            <person name="Nagy L."/>
            <person name="Hibbett D."/>
            <person name="Henrissat B."/>
            <person name="Matheny P.B."/>
            <person name="Labbe J."/>
            <person name="Martin F."/>
        </authorList>
    </citation>
    <scope>NUCLEOTIDE SEQUENCE</scope>
    <source>
        <strain evidence="1">FP105234-sp</strain>
    </source>
</reference>
<keyword evidence="2" id="KW-1185">Reference proteome</keyword>
<evidence type="ECO:0000313" key="2">
    <source>
        <dbReference type="Proteomes" id="UP000814033"/>
    </source>
</evidence>
<dbReference type="Proteomes" id="UP000814033">
    <property type="component" value="Unassembled WGS sequence"/>
</dbReference>